<evidence type="ECO:0000256" key="5">
    <source>
        <dbReference type="ARBA" id="ARBA00022598"/>
    </source>
</evidence>
<comment type="similarity">
    <text evidence="2 11 12">Belongs to the class-I aminoacyl-tRNA synthetase family.</text>
</comment>
<evidence type="ECO:0000259" key="14">
    <source>
        <dbReference type="SMART" id="SM01016"/>
    </source>
</evidence>
<name>A0A932VRZ0_9BACT</name>
<dbReference type="Gene3D" id="3.30.1360.70">
    <property type="entry name" value="Arginyl tRNA synthetase N-terminal domain"/>
    <property type="match status" value="1"/>
</dbReference>
<evidence type="ECO:0000256" key="11">
    <source>
        <dbReference type="HAMAP-Rule" id="MF_00123"/>
    </source>
</evidence>
<accession>A0A932VRZ0</accession>
<dbReference type="SMART" id="SM01016">
    <property type="entry name" value="Arg_tRNA_synt_N"/>
    <property type="match status" value="1"/>
</dbReference>
<dbReference type="FunFam" id="1.10.730.10:FF:000006">
    <property type="entry name" value="Arginyl-tRNA synthetase 2, mitochondrial"/>
    <property type="match status" value="1"/>
</dbReference>
<evidence type="ECO:0000256" key="12">
    <source>
        <dbReference type="RuleBase" id="RU363038"/>
    </source>
</evidence>
<evidence type="ECO:0000256" key="1">
    <source>
        <dbReference type="ARBA" id="ARBA00004496"/>
    </source>
</evidence>
<keyword evidence="6 11" id="KW-0547">Nucleotide-binding</keyword>
<keyword evidence="7 11" id="KW-0067">ATP-binding</keyword>
<dbReference type="SUPFAM" id="SSF47323">
    <property type="entry name" value="Anticodon-binding domain of a subclass of class I aminoacyl-tRNA synthetases"/>
    <property type="match status" value="1"/>
</dbReference>
<dbReference type="HAMAP" id="MF_00123">
    <property type="entry name" value="Arg_tRNA_synth"/>
    <property type="match status" value="1"/>
</dbReference>
<gene>
    <name evidence="11 15" type="primary">argS</name>
    <name evidence="15" type="ORF">HY221_02425</name>
</gene>
<feature type="domain" description="Arginyl tRNA synthetase N-terminal" evidence="14">
    <location>
        <begin position="4"/>
        <end position="87"/>
    </location>
</feature>
<proteinExistence type="inferred from homology"/>
<keyword evidence="9 11" id="KW-0030">Aminoacyl-tRNA synthetase</keyword>
<reference evidence="15" key="1">
    <citation type="submission" date="2020-07" db="EMBL/GenBank/DDBJ databases">
        <title>Huge and variable diversity of episymbiotic CPR bacteria and DPANN archaea in groundwater ecosystems.</title>
        <authorList>
            <person name="He C.Y."/>
            <person name="Keren R."/>
            <person name="Whittaker M."/>
            <person name="Farag I.F."/>
            <person name="Doudna J."/>
            <person name="Cate J.H.D."/>
            <person name="Banfield J.F."/>
        </authorList>
    </citation>
    <scope>NUCLEOTIDE SEQUENCE</scope>
    <source>
        <strain evidence="15">NC_groundwater_973_Pr1_S-0.2um_54_13</strain>
    </source>
</reference>
<dbReference type="Pfam" id="PF00750">
    <property type="entry name" value="tRNA-synt_1d"/>
    <property type="match status" value="1"/>
</dbReference>
<evidence type="ECO:0000259" key="13">
    <source>
        <dbReference type="SMART" id="SM00836"/>
    </source>
</evidence>
<evidence type="ECO:0000256" key="8">
    <source>
        <dbReference type="ARBA" id="ARBA00022917"/>
    </source>
</evidence>
<dbReference type="PRINTS" id="PR01038">
    <property type="entry name" value="TRNASYNTHARG"/>
</dbReference>
<dbReference type="Pfam" id="PF03485">
    <property type="entry name" value="Arg_tRNA_synt_N"/>
    <property type="match status" value="1"/>
</dbReference>
<evidence type="ECO:0000256" key="4">
    <source>
        <dbReference type="ARBA" id="ARBA00022490"/>
    </source>
</evidence>
<evidence type="ECO:0000313" key="16">
    <source>
        <dbReference type="Proteomes" id="UP000753196"/>
    </source>
</evidence>
<dbReference type="GO" id="GO:0004814">
    <property type="term" value="F:arginine-tRNA ligase activity"/>
    <property type="evidence" value="ECO:0007669"/>
    <property type="project" value="UniProtKB-UniRule"/>
</dbReference>
<organism evidence="15 16">
    <name type="scientific">Candidatus Sungiibacteriota bacterium</name>
    <dbReference type="NCBI Taxonomy" id="2750080"/>
    <lineage>
        <taxon>Bacteria</taxon>
        <taxon>Candidatus Sungiibacteriota</taxon>
    </lineage>
</organism>
<dbReference type="CDD" id="cd07956">
    <property type="entry name" value="Anticodon_Ia_Arg"/>
    <property type="match status" value="1"/>
</dbReference>
<dbReference type="EC" id="6.1.1.19" evidence="11"/>
<dbReference type="NCBIfam" id="TIGR00456">
    <property type="entry name" value="argS"/>
    <property type="match status" value="1"/>
</dbReference>
<dbReference type="Gene3D" id="3.40.50.620">
    <property type="entry name" value="HUPs"/>
    <property type="match status" value="1"/>
</dbReference>
<dbReference type="SMART" id="SM00836">
    <property type="entry name" value="DALR_1"/>
    <property type="match status" value="1"/>
</dbReference>
<dbReference type="PANTHER" id="PTHR11956:SF5">
    <property type="entry name" value="ARGININE--TRNA LIGASE, CYTOPLASMIC"/>
    <property type="match status" value="1"/>
</dbReference>
<evidence type="ECO:0000256" key="6">
    <source>
        <dbReference type="ARBA" id="ARBA00022741"/>
    </source>
</evidence>
<dbReference type="EMBL" id="JACQCR010000057">
    <property type="protein sequence ID" value="MBI3631169.1"/>
    <property type="molecule type" value="Genomic_DNA"/>
</dbReference>
<evidence type="ECO:0000256" key="7">
    <source>
        <dbReference type="ARBA" id="ARBA00022840"/>
    </source>
</evidence>
<evidence type="ECO:0000313" key="15">
    <source>
        <dbReference type="EMBL" id="MBI3631169.1"/>
    </source>
</evidence>
<dbReference type="SUPFAM" id="SSF55190">
    <property type="entry name" value="Arginyl-tRNA synthetase (ArgRS), N-terminal 'additional' domain"/>
    <property type="match status" value="1"/>
</dbReference>
<comment type="subunit">
    <text evidence="3 11">Monomer.</text>
</comment>
<dbReference type="Gene3D" id="1.10.730.10">
    <property type="entry name" value="Isoleucyl-tRNA Synthetase, Domain 1"/>
    <property type="match status" value="1"/>
</dbReference>
<evidence type="ECO:0000256" key="2">
    <source>
        <dbReference type="ARBA" id="ARBA00005594"/>
    </source>
</evidence>
<comment type="subcellular location">
    <subcellularLocation>
        <location evidence="1 11">Cytoplasm</location>
    </subcellularLocation>
</comment>
<keyword evidence="4 11" id="KW-0963">Cytoplasm</keyword>
<keyword evidence="8 11" id="KW-0648">Protein biosynthesis</keyword>
<dbReference type="FunFam" id="3.40.50.620:FF:000116">
    <property type="entry name" value="Arginine--tRNA ligase"/>
    <property type="match status" value="1"/>
</dbReference>
<comment type="catalytic activity">
    <reaction evidence="10 11">
        <text>tRNA(Arg) + L-arginine + ATP = L-arginyl-tRNA(Arg) + AMP + diphosphate</text>
        <dbReference type="Rhea" id="RHEA:20301"/>
        <dbReference type="Rhea" id="RHEA-COMP:9658"/>
        <dbReference type="Rhea" id="RHEA-COMP:9673"/>
        <dbReference type="ChEBI" id="CHEBI:30616"/>
        <dbReference type="ChEBI" id="CHEBI:32682"/>
        <dbReference type="ChEBI" id="CHEBI:33019"/>
        <dbReference type="ChEBI" id="CHEBI:78442"/>
        <dbReference type="ChEBI" id="CHEBI:78513"/>
        <dbReference type="ChEBI" id="CHEBI:456215"/>
        <dbReference type="EC" id="6.1.1.19"/>
    </reaction>
</comment>
<dbReference type="GO" id="GO:0005524">
    <property type="term" value="F:ATP binding"/>
    <property type="evidence" value="ECO:0007669"/>
    <property type="project" value="UniProtKB-UniRule"/>
</dbReference>
<evidence type="ECO:0000256" key="3">
    <source>
        <dbReference type="ARBA" id="ARBA00011245"/>
    </source>
</evidence>
<evidence type="ECO:0000256" key="10">
    <source>
        <dbReference type="ARBA" id="ARBA00049339"/>
    </source>
</evidence>
<protein>
    <recommendedName>
        <fullName evidence="11">Arginine--tRNA ligase</fullName>
        <ecNumber evidence="11">6.1.1.19</ecNumber>
    </recommendedName>
    <alternativeName>
        <fullName evidence="11">Arginyl-tRNA synthetase</fullName>
        <shortName evidence="11">ArgRS</shortName>
    </alternativeName>
</protein>
<comment type="caution">
    <text evidence="15">The sequence shown here is derived from an EMBL/GenBank/DDBJ whole genome shotgun (WGS) entry which is preliminary data.</text>
</comment>
<dbReference type="InterPro" id="IPR009080">
    <property type="entry name" value="tRNAsynth_Ia_anticodon-bd"/>
</dbReference>
<dbReference type="InterPro" id="IPR005148">
    <property type="entry name" value="Arg-tRNA-synth_N"/>
</dbReference>
<dbReference type="AlphaFoldDB" id="A0A932VRZ0"/>
<evidence type="ECO:0000256" key="9">
    <source>
        <dbReference type="ARBA" id="ARBA00023146"/>
    </source>
</evidence>
<dbReference type="InterPro" id="IPR001278">
    <property type="entry name" value="Arg-tRNA-ligase"/>
</dbReference>
<dbReference type="SUPFAM" id="SSF52374">
    <property type="entry name" value="Nucleotidylyl transferase"/>
    <property type="match status" value="1"/>
</dbReference>
<sequence length="572" mass="64648">MIREELRGVIRDAIREKFPGIEMPDFSIAAPKNPEHGDYAVNAAMAVAKSARMNPLEAAGEIKNAVPSHELIEKIEIVKPGFVNFFLSKRALKRALADVLARPDAWGRSDIGKGKTVMVEYFQLNIAKRPHIGHIRSAVIGDALKRMFLSQGYRAVSDTHVGDWGTQFGVLLLGYKEAGADLHTKGITEDPFAALEEIYLAENIRIQNDPDRRKRAKEEFAKLERGDAQNRAIWQWMVDVSMKNLEESAARLGLLPFDEHRGESFYEDMMQPIVALALEKKVAKKTEEGAVVVDLAHEGLDEAILIKSDGASTYLLRDLAAIIYRKERWNFWRNLYVVDVRQSHHFRQVFRVAQLLGFDGAGQNRHIEYGFMSLPTGAISTRQGNVISLESVVDEARKRAQKVIAEKNPDLENKEEIARMVGIGALKYFDLAHHRRSDIVFRWDEALSFEGNSGPYLQYTHARLKSILRKMGEDTKGGFENALPDPLEHRIMGAIMRFPEAIEDALLDFTPNTLAQYLYSLAKLANEFYHSHPVMQEEDRVKRYLRVALIRGVAVTLSRGLDALGIESPEEM</sequence>
<dbReference type="InterPro" id="IPR036695">
    <property type="entry name" value="Arg-tRNA-synth_N_sf"/>
</dbReference>
<dbReference type="GO" id="GO:0006420">
    <property type="term" value="P:arginyl-tRNA aminoacylation"/>
    <property type="evidence" value="ECO:0007669"/>
    <property type="project" value="UniProtKB-UniRule"/>
</dbReference>
<dbReference type="Pfam" id="PF05746">
    <property type="entry name" value="DALR_1"/>
    <property type="match status" value="1"/>
</dbReference>
<feature type="domain" description="DALR anticodon binding" evidence="13">
    <location>
        <begin position="457"/>
        <end position="572"/>
    </location>
</feature>
<dbReference type="GO" id="GO:0005737">
    <property type="term" value="C:cytoplasm"/>
    <property type="evidence" value="ECO:0007669"/>
    <property type="project" value="UniProtKB-SubCell"/>
</dbReference>
<comment type="caution">
    <text evidence="11">Lacks conserved residue(s) required for the propagation of feature annotation.</text>
</comment>
<dbReference type="Proteomes" id="UP000753196">
    <property type="component" value="Unassembled WGS sequence"/>
</dbReference>
<dbReference type="InterPro" id="IPR014729">
    <property type="entry name" value="Rossmann-like_a/b/a_fold"/>
</dbReference>
<dbReference type="InterPro" id="IPR035684">
    <property type="entry name" value="ArgRS_core"/>
</dbReference>
<keyword evidence="5 11" id="KW-0436">Ligase</keyword>
<dbReference type="PANTHER" id="PTHR11956">
    <property type="entry name" value="ARGINYL-TRNA SYNTHETASE"/>
    <property type="match status" value="1"/>
</dbReference>
<dbReference type="InterPro" id="IPR008909">
    <property type="entry name" value="DALR_anticod-bd"/>
</dbReference>